<feature type="transmembrane region" description="Helical" evidence="1">
    <location>
        <begin position="223"/>
        <end position="245"/>
    </location>
</feature>
<feature type="transmembrane region" description="Helical" evidence="1">
    <location>
        <begin position="100"/>
        <end position="120"/>
    </location>
</feature>
<proteinExistence type="predicted"/>
<comment type="caution">
    <text evidence="3">The sequence shown here is derived from an EMBL/GenBank/DDBJ whole genome shotgun (WGS) entry which is preliminary data.</text>
</comment>
<evidence type="ECO:0000256" key="1">
    <source>
        <dbReference type="SAM" id="Phobius"/>
    </source>
</evidence>
<keyword evidence="1" id="KW-0812">Transmembrane</keyword>
<evidence type="ECO:0000259" key="2">
    <source>
        <dbReference type="Pfam" id="PF00892"/>
    </source>
</evidence>
<dbReference type="PANTHER" id="PTHR22911:SF137">
    <property type="entry name" value="SOLUTE CARRIER FAMILY 35 MEMBER G2-RELATED"/>
    <property type="match status" value="1"/>
</dbReference>
<feature type="transmembrane region" description="Helical" evidence="1">
    <location>
        <begin position="6"/>
        <end position="27"/>
    </location>
</feature>
<dbReference type="GO" id="GO:0016020">
    <property type="term" value="C:membrane"/>
    <property type="evidence" value="ECO:0007669"/>
    <property type="project" value="InterPro"/>
</dbReference>
<protein>
    <submittedName>
        <fullName evidence="3">DMT family transporter</fullName>
    </submittedName>
</protein>
<dbReference type="EMBL" id="DTLI01000137">
    <property type="protein sequence ID" value="HHS52282.1"/>
    <property type="molecule type" value="Genomic_DNA"/>
</dbReference>
<dbReference type="InterPro" id="IPR000620">
    <property type="entry name" value="EamA_dom"/>
</dbReference>
<feature type="transmembrane region" description="Helical" evidence="1">
    <location>
        <begin position="126"/>
        <end position="145"/>
    </location>
</feature>
<dbReference type="SUPFAM" id="SSF103481">
    <property type="entry name" value="Multidrug resistance efflux transporter EmrE"/>
    <property type="match status" value="2"/>
</dbReference>
<dbReference type="AlphaFoldDB" id="A0A7C6EDR0"/>
<name>A0A7C6EDR0_UNCW3</name>
<sequence>MPLNSPYLGQILALLSAVAWAFAVILFKKSGETVHPIALNLFKNLLALILLIPTMAIFQETLLRIIPFKEYAIFLFSGVLGMTIGDTLFFMSLNRIGASLSAIVGYMYSPAIICLSVLFLKESLSWLQVIGVILILSALLLTTQIKLPANLSRKRLLIGILWGILSQAATAIGVVIIKPLLSKTPLLWATEIRLVAGFFSLLIIVLLLPNRKQIIGSLLNIKGFGYTLGGTLVGTYIALVVWLGGMKYTQASIAAPLNQTSNIFVFILATMILKEPITLRHILAIIVAFTGALLVFFG</sequence>
<feature type="transmembrane region" description="Helical" evidence="1">
    <location>
        <begin position="157"/>
        <end position="180"/>
    </location>
</feature>
<evidence type="ECO:0000313" key="3">
    <source>
        <dbReference type="EMBL" id="HHS52282.1"/>
    </source>
</evidence>
<gene>
    <name evidence="3" type="ORF">ENW73_05385</name>
</gene>
<feature type="transmembrane region" description="Helical" evidence="1">
    <location>
        <begin position="71"/>
        <end position="93"/>
    </location>
</feature>
<feature type="transmembrane region" description="Helical" evidence="1">
    <location>
        <begin position="279"/>
        <end position="297"/>
    </location>
</feature>
<feature type="domain" description="EamA" evidence="2">
    <location>
        <begin position="158"/>
        <end position="296"/>
    </location>
</feature>
<organism evidence="3">
    <name type="scientific">candidate division WOR-3 bacterium</name>
    <dbReference type="NCBI Taxonomy" id="2052148"/>
    <lineage>
        <taxon>Bacteria</taxon>
        <taxon>Bacteria division WOR-3</taxon>
    </lineage>
</organism>
<dbReference type="Pfam" id="PF00892">
    <property type="entry name" value="EamA"/>
    <property type="match status" value="2"/>
</dbReference>
<accession>A0A7C6EDR0</accession>
<reference evidence="3" key="1">
    <citation type="journal article" date="2020" name="mSystems">
        <title>Genome- and Community-Level Interaction Insights into Carbon Utilization and Element Cycling Functions of Hydrothermarchaeota in Hydrothermal Sediment.</title>
        <authorList>
            <person name="Zhou Z."/>
            <person name="Liu Y."/>
            <person name="Xu W."/>
            <person name="Pan J."/>
            <person name="Luo Z.H."/>
            <person name="Li M."/>
        </authorList>
    </citation>
    <scope>NUCLEOTIDE SEQUENCE [LARGE SCALE GENOMIC DNA]</scope>
    <source>
        <strain evidence="3">SpSt-876</strain>
    </source>
</reference>
<feature type="transmembrane region" description="Helical" evidence="1">
    <location>
        <begin position="192"/>
        <end position="211"/>
    </location>
</feature>
<dbReference type="PANTHER" id="PTHR22911">
    <property type="entry name" value="ACYL-MALONYL CONDENSING ENZYME-RELATED"/>
    <property type="match status" value="1"/>
</dbReference>
<feature type="transmembrane region" description="Helical" evidence="1">
    <location>
        <begin position="39"/>
        <end position="59"/>
    </location>
</feature>
<keyword evidence="1" id="KW-1133">Transmembrane helix</keyword>
<dbReference type="InterPro" id="IPR037185">
    <property type="entry name" value="EmrE-like"/>
</dbReference>
<feature type="domain" description="EamA" evidence="2">
    <location>
        <begin position="8"/>
        <end position="143"/>
    </location>
</feature>
<keyword evidence="1" id="KW-0472">Membrane</keyword>